<name>A0ABY9IAM5_9ACTN</name>
<organism evidence="1 2">
    <name type="scientific">Streptomyces laculatispora</name>
    <dbReference type="NCBI Taxonomy" id="887464"/>
    <lineage>
        <taxon>Bacteria</taxon>
        <taxon>Bacillati</taxon>
        <taxon>Actinomycetota</taxon>
        <taxon>Actinomycetes</taxon>
        <taxon>Kitasatosporales</taxon>
        <taxon>Streptomycetaceae</taxon>
        <taxon>Streptomyces</taxon>
    </lineage>
</organism>
<keyword evidence="2" id="KW-1185">Reference proteome</keyword>
<reference evidence="1 2" key="1">
    <citation type="submission" date="2023-03" db="EMBL/GenBank/DDBJ databases">
        <title>Isolation and description of six Streptomyces strains from soil environments, able to metabolize different microbial glucans.</title>
        <authorList>
            <person name="Widen T."/>
            <person name="Larsbrink J."/>
        </authorList>
    </citation>
    <scope>NUCLEOTIDE SEQUENCE [LARGE SCALE GENOMIC DNA]</scope>
    <source>
        <strain evidence="1 2">Mut2</strain>
    </source>
</reference>
<protein>
    <submittedName>
        <fullName evidence="1">DUF6083 domain-containing protein</fullName>
    </submittedName>
</protein>
<dbReference type="EMBL" id="CP120992">
    <property type="protein sequence ID" value="WLQ43952.1"/>
    <property type="molecule type" value="Genomic_DNA"/>
</dbReference>
<proteinExistence type="predicted"/>
<evidence type="ECO:0000313" key="1">
    <source>
        <dbReference type="EMBL" id="WLQ43952.1"/>
    </source>
</evidence>
<dbReference type="Proteomes" id="UP001229952">
    <property type="component" value="Chromosome"/>
</dbReference>
<dbReference type="RefSeq" id="WP_306091364.1">
    <property type="nucleotide sequence ID" value="NZ_CP120992.1"/>
</dbReference>
<evidence type="ECO:0000313" key="2">
    <source>
        <dbReference type="Proteomes" id="UP001229952"/>
    </source>
</evidence>
<gene>
    <name evidence="1" type="ORF">P8A22_30985</name>
</gene>
<dbReference type="Pfam" id="PF19561">
    <property type="entry name" value="DUF6083"/>
    <property type="match status" value="1"/>
</dbReference>
<accession>A0ABY9IAM5</accession>
<sequence length="301" mass="33425">MRSTPPFPRRWDGSHVHVRARRSLRVSGDSASRLLRCGQSGCCRDCGNRIEWYHRTNERPIPLHPHELPTKNVPAACHWHVSSGVAHPAGDGSDWCRLPHAMLCPARDNLPAVPELTGLRRALAVNTRRLIDGGGFVLPSALPNTEASPMTTCRPTRPVVQLLYVRYLANRPVDAIQCVAQTRRRHRCGSPLLTSETRPGVWTLVPTTAAHGQLPLPGAVMAVYALTGLPYAEQLRWRAQRCPEHAATPTAADVAVAEWEPFDPLIHHEHIHTRLPTLSRRQGVRLDGFGGSRSRDRAPRD</sequence>
<dbReference type="InterPro" id="IPR045729">
    <property type="entry name" value="DUF6083"/>
</dbReference>